<evidence type="ECO:0000256" key="1">
    <source>
        <dbReference type="SAM" id="Phobius"/>
    </source>
</evidence>
<keyword evidence="1" id="KW-1133">Transmembrane helix</keyword>
<evidence type="ECO:0000313" key="4">
    <source>
        <dbReference type="WBParaSite" id="EVEC_0001346101-mRNA-1"/>
    </source>
</evidence>
<organism evidence="4">
    <name type="scientific">Enterobius vermicularis</name>
    <name type="common">Human pinworm</name>
    <dbReference type="NCBI Taxonomy" id="51028"/>
    <lineage>
        <taxon>Eukaryota</taxon>
        <taxon>Metazoa</taxon>
        <taxon>Ecdysozoa</taxon>
        <taxon>Nematoda</taxon>
        <taxon>Chromadorea</taxon>
        <taxon>Rhabditida</taxon>
        <taxon>Spirurina</taxon>
        <taxon>Oxyuridomorpha</taxon>
        <taxon>Oxyuroidea</taxon>
        <taxon>Oxyuridae</taxon>
        <taxon>Enterobius</taxon>
    </lineage>
</organism>
<dbReference type="WBParaSite" id="EVEC_0001346101-mRNA-1">
    <property type="protein sequence ID" value="EVEC_0001346101-mRNA-1"/>
    <property type="gene ID" value="EVEC_0001346101"/>
</dbReference>
<dbReference type="AlphaFoldDB" id="A0A0N4VR02"/>
<name>A0A0N4VR02_ENTVE</name>
<protein>
    <submittedName>
        <fullName evidence="4">Long-chain-fatty-acid--CoA ligase</fullName>
    </submittedName>
</protein>
<accession>A0A0N4VR02</accession>
<dbReference type="EMBL" id="UXUI01015387">
    <property type="protein sequence ID" value="VDD97847.1"/>
    <property type="molecule type" value="Genomic_DNA"/>
</dbReference>
<evidence type="ECO:0000313" key="2">
    <source>
        <dbReference type="EMBL" id="VDD97847.1"/>
    </source>
</evidence>
<keyword evidence="3" id="KW-1185">Reference proteome</keyword>
<dbReference type="Proteomes" id="UP000274131">
    <property type="component" value="Unassembled WGS sequence"/>
</dbReference>
<feature type="transmembrane region" description="Helical" evidence="1">
    <location>
        <begin position="49"/>
        <end position="71"/>
    </location>
</feature>
<reference evidence="2 3" key="2">
    <citation type="submission" date="2018-10" db="EMBL/GenBank/DDBJ databases">
        <authorList>
            <consortium name="Pathogen Informatics"/>
        </authorList>
    </citation>
    <scope>NUCLEOTIDE SEQUENCE [LARGE SCALE GENOMIC DNA]</scope>
</reference>
<keyword evidence="1" id="KW-0472">Membrane</keyword>
<evidence type="ECO:0000313" key="3">
    <source>
        <dbReference type="Proteomes" id="UP000274131"/>
    </source>
</evidence>
<feature type="transmembrane region" description="Helical" evidence="1">
    <location>
        <begin position="77"/>
        <end position="97"/>
    </location>
</feature>
<gene>
    <name evidence="2" type="ORF">EVEC_LOCUS12598</name>
</gene>
<reference evidence="4" key="1">
    <citation type="submission" date="2017-02" db="UniProtKB">
        <authorList>
            <consortium name="WormBaseParasite"/>
        </authorList>
    </citation>
    <scope>IDENTIFICATION</scope>
</reference>
<sequence>MQKILAEKRAGYYQPVGLARLEQLDVEMANLIAGDGREGGVQNNPTANVLTFTLSFSNIPILFPCFIPWTVAACSNGLKWIIVGLMIMMQNLLISVCW</sequence>
<keyword evidence="1" id="KW-0812">Transmembrane</keyword>
<proteinExistence type="predicted"/>